<evidence type="ECO:0000313" key="3">
    <source>
        <dbReference type="Proteomes" id="UP000077589"/>
    </source>
</evidence>
<dbReference type="Proteomes" id="UP000077589">
    <property type="component" value="Unassembled WGS sequence"/>
</dbReference>
<dbReference type="SUPFAM" id="SSF160631">
    <property type="entry name" value="SMI1/KNR4-like"/>
    <property type="match status" value="1"/>
</dbReference>
<proteinExistence type="predicted"/>
<gene>
    <name evidence="2" type="ORF">A7P90_03295</name>
</gene>
<dbReference type="RefSeq" id="WP_049258135.1">
    <property type="nucleotide sequence ID" value="NZ_JAWFMW010000021.1"/>
</dbReference>
<dbReference type="OrthoDB" id="8611998at2"/>
<dbReference type="EMBL" id="LXSG01000020">
    <property type="protein sequence ID" value="OAM20924.1"/>
    <property type="molecule type" value="Genomic_DNA"/>
</dbReference>
<dbReference type="InterPro" id="IPR018958">
    <property type="entry name" value="Knr4/Smi1-like_dom"/>
</dbReference>
<dbReference type="InterPro" id="IPR037883">
    <property type="entry name" value="Knr4/Smi1-like_sf"/>
</dbReference>
<evidence type="ECO:0000313" key="2">
    <source>
        <dbReference type="EMBL" id="OAM20924.1"/>
    </source>
</evidence>
<protein>
    <recommendedName>
        <fullName evidence="1">Knr4/Smi1-like domain-containing protein</fullName>
    </recommendedName>
</protein>
<evidence type="ECO:0000259" key="1">
    <source>
        <dbReference type="SMART" id="SM00860"/>
    </source>
</evidence>
<organism evidence="2 3">
    <name type="scientific">Eikenella corrodens</name>
    <dbReference type="NCBI Taxonomy" id="539"/>
    <lineage>
        <taxon>Bacteria</taxon>
        <taxon>Pseudomonadati</taxon>
        <taxon>Pseudomonadota</taxon>
        <taxon>Betaproteobacteria</taxon>
        <taxon>Neisseriales</taxon>
        <taxon>Neisseriaceae</taxon>
        <taxon>Eikenella</taxon>
    </lineage>
</organism>
<dbReference type="Pfam" id="PF09346">
    <property type="entry name" value="SMI1_KNR4"/>
    <property type="match status" value="1"/>
</dbReference>
<sequence length="186" mass="22102">MIEQIIPTIIDKHLDKIVSRQLNALPRNIASEMRSDQVCEDEDWFFWLPIASKVSDEEIAQWEDRTKHPLPQSYRTFLKHKHFYELPISEASFFEHPIHTWQASLAEVVFSEYAQPFLLGKGYLPFAHWSDWGYLCFDTNRNIANHDYPVVLWDHENVDEVQDFAGDFTSLLYQLDQQEQQNPIFR</sequence>
<dbReference type="Gene3D" id="3.40.1580.10">
    <property type="entry name" value="SMI1/KNR4-like"/>
    <property type="match status" value="1"/>
</dbReference>
<comment type="caution">
    <text evidence="2">The sequence shown here is derived from an EMBL/GenBank/DDBJ whole genome shotgun (WGS) entry which is preliminary data.</text>
</comment>
<dbReference type="AlphaFoldDB" id="A0A1A9RMN1"/>
<dbReference type="SMART" id="SM00860">
    <property type="entry name" value="SMI1_KNR4"/>
    <property type="match status" value="1"/>
</dbReference>
<accession>A0A1A9RMN1</accession>
<feature type="domain" description="Knr4/Smi1-like" evidence="1">
    <location>
        <begin position="53"/>
        <end position="174"/>
    </location>
</feature>
<name>A0A1A9RMN1_EIKCO</name>
<reference evidence="3" key="1">
    <citation type="submission" date="2016-05" db="EMBL/GenBank/DDBJ databases">
        <title>Draft genome of Corynebacterium afermentans subsp. afermentans LCDC 88199T.</title>
        <authorList>
            <person name="Bernier A.-M."/>
            <person name="Bernard K."/>
        </authorList>
    </citation>
    <scope>NUCLEOTIDE SEQUENCE [LARGE SCALE GENOMIC DNA]</scope>
    <source>
        <strain evidence="3">NML04-0072</strain>
    </source>
</reference>